<dbReference type="NCBIfam" id="TIGR01541">
    <property type="entry name" value="tape_meas_lam_C"/>
    <property type="match status" value="1"/>
</dbReference>
<dbReference type="InterPro" id="IPR013491">
    <property type="entry name" value="Tape_meas_N"/>
</dbReference>
<name>A0ABY1U9S7_PSESX</name>
<feature type="coiled-coil region" evidence="1">
    <location>
        <begin position="674"/>
        <end position="753"/>
    </location>
</feature>
<feature type="domain" description="Tape measure protein N-terminal" evidence="3">
    <location>
        <begin position="91"/>
        <end position="281"/>
    </location>
</feature>
<gene>
    <name evidence="4" type="ORF">CFBP3846_03629</name>
</gene>
<dbReference type="EMBL" id="LT963402">
    <property type="protein sequence ID" value="SOS28037.1"/>
    <property type="molecule type" value="Genomic_DNA"/>
</dbReference>
<keyword evidence="1" id="KW-0175">Coiled coil</keyword>
<reference evidence="4 5" key="1">
    <citation type="submission" date="2017-11" db="EMBL/GenBank/DDBJ databases">
        <authorList>
            <person name="Blom J."/>
        </authorList>
    </citation>
    <scope>NUCLEOTIDE SEQUENCE [LARGE SCALE GENOMIC DNA]</scope>
    <source>
        <strain evidence="4 5">CFBP3846</strain>
    </source>
</reference>
<evidence type="ECO:0000259" key="3">
    <source>
        <dbReference type="Pfam" id="PF20155"/>
    </source>
</evidence>
<dbReference type="Pfam" id="PF24622">
    <property type="entry name" value="TMP_4"/>
    <property type="match status" value="1"/>
</dbReference>
<keyword evidence="5" id="KW-1185">Reference proteome</keyword>
<feature type="coiled-coil region" evidence="1">
    <location>
        <begin position="366"/>
        <end position="400"/>
    </location>
</feature>
<dbReference type="Pfam" id="PF09718">
    <property type="entry name" value="Tape_meas_lam_C"/>
    <property type="match status" value="1"/>
</dbReference>
<sequence length="1232" mass="127290">MALTSRLAIEVDSRSAEQKVQDLRRSLEALNNAGVRTGPVMSGAGGAINDAGRSSRSAATQVQGLDRTVRSLASAAAGLAGPLLAAFATKSLYDASEAYSTLTNRMKLVTSNATELAAAQKAVFSIAQSAYQPLTATAELYQRIATNQKELKLTGEGVAGVVGTISKTLAISGASAASANAALIQLGQAFASGVLRGEELNSVMEQAPALAQAIAAGMGKTVGELRSLGAAGLLTADAVVKALQAQRGAVDALFARTSATIGNSLTALGNSTTSFIGQLDQATGSSASLAKSILSLSSAIDGGLPAAIKLATDNSEELGQVLTTGLYVALARVAGGFAQQAAQAGFAAVANQKALTVSAATATQDLAAAKSKQVDAKAAVDRANAQVASAQRQVAADKEVMASEINRTRAVQAALVAERETEVQRLKAQISDQGRAASLNRLAELSRAHVVVTNQVNAAESALAATTVSSSATIVAAYRAKTAAVAAYGETTAVVNALTVASNNAAAAASLTSRALGALTAAGTGLLGMLGGPLGLLFIAGAVAVSFMDFRSSSDKVNEGLQNLKGPLDDVIARFKQLTKDQQAAALVKWGETQAEAAKAANEEFQNLNKSLQAGLVGPRSSAAGTKIFSDYSAQIASAREAGESLTPIFEKLRSEPGVPESLINSLVKSAGAYSGLSASAKEAKDRIAALKTESANAATTAALSTGATNVMTGAGKKYNEELQKQLGKLQDNNDAVKEANRYIAEHKDLTEADKVAILSTANALKSQEAANKAAAKATREAGKAYTESAGTKALDDARKQYAVLGEQSAIIKAQRGDTEKLGAAATELIKWEQQLANIKSKQTLTADQKSLVANQDLVTAQLRRNAALEKENQLSITRLENESKLKAFRENLDSQLGLAKDGLDSDLAGAGLGDQARQRLQDDLKIRQSYQNDLNKLSRDYNKITNPTSADTSLYQNETNALNAALQTRLAMQRQYYTDVDRAQSDWTLGASSALENYLEQSRDVAGQTKQLFTNAFSGMEDAVVNFVKTGKLSFKDFANGVIEDLIRIQVRQAAAGFLSTAFSALSGLGGAGANGLAAGSAGAASSSLGASAAGYSSKFGFSDGGYTGDGGKFQPKGVVHGGEFVVKKEVVSQPGAREFLERMNANTKGYADGGYVGSSAVAAKGSSQSTGSSPSNVPPITQYITVGGNVDAATKEDVTRSTYDGAKAAYDMVLNDFRRNGPIRQLAARR</sequence>
<dbReference type="Proteomes" id="UP000239665">
    <property type="component" value="Chromosome 1"/>
</dbReference>
<accession>A0ABY1U9S7</accession>
<evidence type="ECO:0000313" key="5">
    <source>
        <dbReference type="Proteomes" id="UP000239665"/>
    </source>
</evidence>
<dbReference type="Pfam" id="PF20155">
    <property type="entry name" value="TMP_3"/>
    <property type="match status" value="1"/>
</dbReference>
<protein>
    <submittedName>
        <fullName evidence="4">Prophage PSSB64-02, tail length tape-measure protein</fullName>
    </submittedName>
</protein>
<proteinExistence type="predicted"/>
<feature type="domain" description="Bacteriophage tail tape measure C-terminal" evidence="2">
    <location>
        <begin position="987"/>
        <end position="1060"/>
    </location>
</feature>
<dbReference type="RefSeq" id="WP_060412358.1">
    <property type="nucleotide sequence ID" value="NZ_LIIJ01000052.1"/>
</dbReference>
<organism evidence="4 5">
    <name type="scientific">Pseudomonas syringae pv. avii</name>
    <dbReference type="NCBI Taxonomy" id="663959"/>
    <lineage>
        <taxon>Bacteria</taxon>
        <taxon>Pseudomonadati</taxon>
        <taxon>Pseudomonadota</taxon>
        <taxon>Gammaproteobacteria</taxon>
        <taxon>Pseudomonadales</taxon>
        <taxon>Pseudomonadaceae</taxon>
        <taxon>Pseudomonas</taxon>
        <taxon>Pseudomonas syringae</taxon>
    </lineage>
</organism>
<evidence type="ECO:0000256" key="1">
    <source>
        <dbReference type="SAM" id="Coils"/>
    </source>
</evidence>
<evidence type="ECO:0000259" key="2">
    <source>
        <dbReference type="Pfam" id="PF09718"/>
    </source>
</evidence>
<dbReference type="NCBIfam" id="TIGR02675">
    <property type="entry name" value="tape_meas_nterm"/>
    <property type="match status" value="1"/>
</dbReference>
<dbReference type="InterPro" id="IPR006431">
    <property type="entry name" value="Phage_tape_meas_C"/>
</dbReference>
<evidence type="ECO:0000313" key="4">
    <source>
        <dbReference type="EMBL" id="SOS28037.1"/>
    </source>
</evidence>